<keyword evidence="1" id="KW-0732">Signal</keyword>
<dbReference type="AlphaFoldDB" id="A0A8B7ZMY5"/>
<feature type="chain" id="PRO_5034220400" evidence="1">
    <location>
        <begin position="35"/>
        <end position="135"/>
    </location>
</feature>
<protein>
    <submittedName>
        <fullName evidence="3">Uncharacterized protein LOC110987939</fullName>
    </submittedName>
</protein>
<dbReference type="KEGG" id="aplc:110987939"/>
<keyword evidence="2" id="KW-1185">Reference proteome</keyword>
<accession>A0A8B7ZMY5</accession>
<evidence type="ECO:0000313" key="2">
    <source>
        <dbReference type="Proteomes" id="UP000694845"/>
    </source>
</evidence>
<gene>
    <name evidence="3" type="primary">LOC110987939</name>
</gene>
<organism evidence="2 3">
    <name type="scientific">Acanthaster planci</name>
    <name type="common">Crown-of-thorns starfish</name>
    <dbReference type="NCBI Taxonomy" id="133434"/>
    <lineage>
        <taxon>Eukaryota</taxon>
        <taxon>Metazoa</taxon>
        <taxon>Echinodermata</taxon>
        <taxon>Eleutherozoa</taxon>
        <taxon>Asterozoa</taxon>
        <taxon>Asteroidea</taxon>
        <taxon>Valvatacea</taxon>
        <taxon>Valvatida</taxon>
        <taxon>Acanthasteridae</taxon>
        <taxon>Acanthaster</taxon>
    </lineage>
</organism>
<proteinExistence type="predicted"/>
<dbReference type="Proteomes" id="UP000694845">
    <property type="component" value="Unplaced"/>
</dbReference>
<name>A0A8B7ZMY5_ACAPL</name>
<feature type="signal peptide" evidence="1">
    <location>
        <begin position="1"/>
        <end position="34"/>
    </location>
</feature>
<dbReference type="GeneID" id="110987939"/>
<evidence type="ECO:0000256" key="1">
    <source>
        <dbReference type="SAM" id="SignalP"/>
    </source>
</evidence>
<sequence length="135" mass="14982">MARRYPLSAKIPCLRTLTSVAAVLLLVSLHSGAAEISEELITRWKDASRRQEEHNADFDEQEMGIVTMNLEIEYSTASKKGVAPEGRKVSCLNKHISEDDGEIHIVGFKPESRDRSVDKIILYGCPQLATGQSVK</sequence>
<evidence type="ECO:0000313" key="3">
    <source>
        <dbReference type="RefSeq" id="XP_022106794.1"/>
    </source>
</evidence>
<dbReference type="RefSeq" id="XP_022106794.1">
    <property type="nucleotide sequence ID" value="XM_022251102.1"/>
</dbReference>
<reference evidence="3" key="1">
    <citation type="submission" date="2025-08" db="UniProtKB">
        <authorList>
            <consortium name="RefSeq"/>
        </authorList>
    </citation>
    <scope>IDENTIFICATION</scope>
</reference>